<evidence type="ECO:0000313" key="4">
    <source>
        <dbReference type="Proteomes" id="UP001481872"/>
    </source>
</evidence>
<dbReference type="Proteomes" id="UP001481872">
    <property type="component" value="Unassembled WGS sequence"/>
</dbReference>
<dbReference type="CDD" id="cd04693">
    <property type="entry name" value="NUDIX_Hydrolase"/>
    <property type="match status" value="1"/>
</dbReference>
<comment type="caution">
    <text evidence="3">The sequence shown here is derived from an EMBL/GenBank/DDBJ whole genome shotgun (WGS) entry which is preliminary data.</text>
</comment>
<evidence type="ECO:0000313" key="3">
    <source>
        <dbReference type="EMBL" id="MEQ3353121.1"/>
    </source>
</evidence>
<dbReference type="PANTHER" id="PTHR10885:SF0">
    <property type="entry name" value="ISOPENTENYL-DIPHOSPHATE DELTA-ISOMERASE"/>
    <property type="match status" value="1"/>
</dbReference>
<accession>A0ABV1J4M2</accession>
<dbReference type="InterPro" id="IPR015797">
    <property type="entry name" value="NUDIX_hydrolase-like_dom_sf"/>
</dbReference>
<organism evidence="3 4">
    <name type="scientific">Aedoeadaptatus acetigenes</name>
    <dbReference type="NCBI Taxonomy" id="2981723"/>
    <lineage>
        <taxon>Bacteria</taxon>
        <taxon>Bacillati</taxon>
        <taxon>Bacillota</taxon>
        <taxon>Tissierellia</taxon>
        <taxon>Tissierellales</taxon>
        <taxon>Peptoniphilaceae</taxon>
        <taxon>Aedoeadaptatus</taxon>
    </lineage>
</organism>
<dbReference type="InterPro" id="IPR000086">
    <property type="entry name" value="NUDIX_hydrolase_dom"/>
</dbReference>
<dbReference type="PANTHER" id="PTHR10885">
    <property type="entry name" value="ISOPENTENYL-DIPHOSPHATE DELTA-ISOMERASE"/>
    <property type="match status" value="1"/>
</dbReference>
<dbReference type="PROSITE" id="PS51462">
    <property type="entry name" value="NUDIX"/>
    <property type="match status" value="1"/>
</dbReference>
<evidence type="ECO:0000256" key="1">
    <source>
        <dbReference type="ARBA" id="ARBA00022801"/>
    </source>
</evidence>
<feature type="domain" description="Nudix hydrolase" evidence="2">
    <location>
        <begin position="29"/>
        <end position="161"/>
    </location>
</feature>
<protein>
    <submittedName>
        <fullName evidence="3">NUDIX domain-containing protein</fullName>
    </submittedName>
</protein>
<evidence type="ECO:0000259" key="2">
    <source>
        <dbReference type="PROSITE" id="PS51462"/>
    </source>
</evidence>
<proteinExistence type="predicted"/>
<dbReference type="RefSeq" id="WP_349053537.1">
    <property type="nucleotide sequence ID" value="NZ_JBBNPS010000003.1"/>
</dbReference>
<reference evidence="3 4" key="1">
    <citation type="submission" date="2024-04" db="EMBL/GenBank/DDBJ databases">
        <title>Human intestinal bacterial collection.</title>
        <authorList>
            <person name="Pauvert C."/>
            <person name="Hitch T.C.A."/>
            <person name="Clavel T."/>
        </authorList>
    </citation>
    <scope>NUCLEOTIDE SEQUENCE [LARGE SCALE GENOMIC DNA]</scope>
    <source>
        <strain evidence="3 4">CLA-SR-H026</strain>
    </source>
</reference>
<dbReference type="PROSITE" id="PS00893">
    <property type="entry name" value="NUDIX_BOX"/>
    <property type="match status" value="1"/>
</dbReference>
<dbReference type="Pfam" id="PF00293">
    <property type="entry name" value="NUDIX"/>
    <property type="match status" value="1"/>
</dbReference>
<dbReference type="EMBL" id="JBBNPS010000003">
    <property type="protein sequence ID" value="MEQ3353121.1"/>
    <property type="molecule type" value="Genomic_DNA"/>
</dbReference>
<name>A0ABV1J4M2_9FIRM</name>
<keyword evidence="4" id="KW-1185">Reference proteome</keyword>
<dbReference type="InterPro" id="IPR020084">
    <property type="entry name" value="NUDIX_hydrolase_CS"/>
</dbReference>
<sequence length="164" mass="19724">MSELWDLYDKANRPTGDVLRRGEPIPEGRYHRVVEAWIRTPDGRYILQKRSMKKKNFPGYWSCTACGSVVKDERPEEAMIREMQEEMGILLREEELVLDRIITEFPAHYYIYRVEKELAEEDITLDPEEVDDFIFLDKDAIMNWVETKHMTKLSYYRDFFEAWT</sequence>
<gene>
    <name evidence="3" type="ORF">AAA081_02225</name>
</gene>
<keyword evidence="1" id="KW-0378">Hydrolase</keyword>
<dbReference type="Gene3D" id="3.90.79.10">
    <property type="entry name" value="Nucleoside Triphosphate Pyrophosphohydrolase"/>
    <property type="match status" value="1"/>
</dbReference>
<dbReference type="SUPFAM" id="SSF55811">
    <property type="entry name" value="Nudix"/>
    <property type="match status" value="1"/>
</dbReference>